<comment type="similarity">
    <text evidence="4 5">Belongs to the RlpA family.</text>
</comment>
<dbReference type="PANTHER" id="PTHR34183">
    <property type="entry name" value="ENDOLYTIC PEPTIDOGLYCAN TRANSGLYCOSYLASE RLPA"/>
    <property type="match status" value="1"/>
</dbReference>
<accession>A0A1G8WCX2</accession>
<proteinExistence type="inferred from homology"/>
<dbReference type="Gene3D" id="3.30.70.1070">
    <property type="entry name" value="Sporulation related repeat"/>
    <property type="match status" value="1"/>
</dbReference>
<dbReference type="RefSeq" id="WP_089677737.1">
    <property type="nucleotide sequence ID" value="NZ_FNFO01000001.1"/>
</dbReference>
<dbReference type="SUPFAM" id="SSF110997">
    <property type="entry name" value="Sporulation related repeat"/>
    <property type="match status" value="1"/>
</dbReference>
<dbReference type="CDD" id="cd22268">
    <property type="entry name" value="DPBB_RlpA-like"/>
    <property type="match status" value="1"/>
</dbReference>
<dbReference type="SUPFAM" id="SSF50685">
    <property type="entry name" value="Barwin-like endoglucanases"/>
    <property type="match status" value="1"/>
</dbReference>
<evidence type="ECO:0000256" key="4">
    <source>
        <dbReference type="HAMAP-Rule" id="MF_02071"/>
    </source>
</evidence>
<dbReference type="InterPro" id="IPR007730">
    <property type="entry name" value="SPOR-like_dom"/>
</dbReference>
<dbReference type="STRING" id="1075417.SAMN05421823_10141"/>
<dbReference type="InterPro" id="IPR036908">
    <property type="entry name" value="RlpA-like_sf"/>
</dbReference>
<dbReference type="PANTHER" id="PTHR34183:SF8">
    <property type="entry name" value="ENDOLYTIC PEPTIDOGLYCAN TRANSGLYCOSYLASE RLPA-RELATED"/>
    <property type="match status" value="1"/>
</dbReference>
<dbReference type="Proteomes" id="UP000198510">
    <property type="component" value="Unassembled WGS sequence"/>
</dbReference>
<dbReference type="EMBL" id="FNFO01000001">
    <property type="protein sequence ID" value="SDJ76128.1"/>
    <property type="molecule type" value="Genomic_DNA"/>
</dbReference>
<evidence type="ECO:0000313" key="7">
    <source>
        <dbReference type="EMBL" id="SDJ76128.1"/>
    </source>
</evidence>
<dbReference type="Pfam" id="PF05036">
    <property type="entry name" value="SPOR"/>
    <property type="match status" value="1"/>
</dbReference>
<dbReference type="EC" id="4.2.2.-" evidence="4"/>
<keyword evidence="7" id="KW-0449">Lipoprotein</keyword>
<sequence length="256" mass="27822">MSRLFVVVLITSSLLVRFSICGQELTQKEGYASYYADRFQGRTTASGETFDMNQLTGAHPTLPFNTLVRITHVKTQRQVVVRINDRGPYSHKRILDMSKAAARELGILGKGAVLVRLEVMGMAATEDLPPPTTATPVATTEAANAEDYEAGRTYSQWGTPRPVAGFGLQVSSYHDLESARADVKALAALNAGHLFIQVDQVDATKVYRVLVGAYPTSEEAAAQLPQLLQLGYEGFVKKHMPTPAALYPSSPAAHEN</sequence>
<evidence type="ECO:0000256" key="1">
    <source>
        <dbReference type="ARBA" id="ARBA00022729"/>
    </source>
</evidence>
<dbReference type="Pfam" id="PF03330">
    <property type="entry name" value="DPBB_1"/>
    <property type="match status" value="1"/>
</dbReference>
<dbReference type="AlphaFoldDB" id="A0A1G8WCX2"/>
<organism evidence="7 8">
    <name type="scientific">Catalinimonas alkaloidigena</name>
    <dbReference type="NCBI Taxonomy" id="1075417"/>
    <lineage>
        <taxon>Bacteria</taxon>
        <taxon>Pseudomonadati</taxon>
        <taxon>Bacteroidota</taxon>
        <taxon>Cytophagia</taxon>
        <taxon>Cytophagales</taxon>
        <taxon>Catalimonadaceae</taxon>
        <taxon>Catalinimonas</taxon>
    </lineage>
</organism>
<evidence type="ECO:0000256" key="5">
    <source>
        <dbReference type="RuleBase" id="RU003495"/>
    </source>
</evidence>
<dbReference type="InterPro" id="IPR012997">
    <property type="entry name" value="RplA"/>
</dbReference>
<gene>
    <name evidence="4" type="primary">rlpA</name>
    <name evidence="7" type="ORF">SAMN05421823_10141</name>
</gene>
<comment type="function">
    <text evidence="4">Lytic transglycosylase with a strong preference for naked glycan strands that lack stem peptides.</text>
</comment>
<reference evidence="7 8" key="1">
    <citation type="submission" date="2016-10" db="EMBL/GenBank/DDBJ databases">
        <authorList>
            <person name="de Groot N.N."/>
        </authorList>
    </citation>
    <scope>NUCLEOTIDE SEQUENCE [LARGE SCALE GENOMIC DNA]</scope>
    <source>
        <strain evidence="7 8">DSM 25186</strain>
    </source>
</reference>
<dbReference type="InterPro" id="IPR009009">
    <property type="entry name" value="RlpA-like_DPBB"/>
</dbReference>
<dbReference type="GO" id="GO:0008932">
    <property type="term" value="F:lytic endotransglycosylase activity"/>
    <property type="evidence" value="ECO:0007669"/>
    <property type="project" value="UniProtKB-UniRule"/>
</dbReference>
<dbReference type="NCBIfam" id="TIGR00413">
    <property type="entry name" value="rlpA"/>
    <property type="match status" value="1"/>
</dbReference>
<protein>
    <recommendedName>
        <fullName evidence="4">Probable endolytic peptidoglycan transglycosylase RlpA</fullName>
        <ecNumber evidence="4">4.2.2.-</ecNumber>
    </recommendedName>
</protein>
<keyword evidence="8" id="KW-1185">Reference proteome</keyword>
<dbReference type="Gene3D" id="2.40.40.10">
    <property type="entry name" value="RlpA-like domain"/>
    <property type="match status" value="1"/>
</dbReference>
<dbReference type="HAMAP" id="MF_02071">
    <property type="entry name" value="RlpA"/>
    <property type="match status" value="1"/>
</dbReference>
<keyword evidence="2 4" id="KW-0456">Lyase</keyword>
<name>A0A1G8WCX2_9BACT</name>
<dbReference type="GO" id="GO:0000270">
    <property type="term" value="P:peptidoglycan metabolic process"/>
    <property type="evidence" value="ECO:0007669"/>
    <property type="project" value="UniProtKB-UniRule"/>
</dbReference>
<evidence type="ECO:0000256" key="2">
    <source>
        <dbReference type="ARBA" id="ARBA00023239"/>
    </source>
</evidence>
<evidence type="ECO:0000256" key="3">
    <source>
        <dbReference type="ARBA" id="ARBA00023316"/>
    </source>
</evidence>
<keyword evidence="3 4" id="KW-0961">Cell wall biogenesis/degradation</keyword>
<keyword evidence="1" id="KW-0732">Signal</keyword>
<feature type="domain" description="SPOR" evidence="6">
    <location>
        <begin position="160"/>
        <end position="239"/>
    </location>
</feature>
<evidence type="ECO:0000313" key="8">
    <source>
        <dbReference type="Proteomes" id="UP000198510"/>
    </source>
</evidence>
<dbReference type="InterPro" id="IPR036680">
    <property type="entry name" value="SPOR-like_sf"/>
</dbReference>
<dbReference type="InterPro" id="IPR034718">
    <property type="entry name" value="RlpA"/>
</dbReference>
<dbReference type="GO" id="GO:0071555">
    <property type="term" value="P:cell wall organization"/>
    <property type="evidence" value="ECO:0007669"/>
    <property type="project" value="UniProtKB-KW"/>
</dbReference>
<dbReference type="GO" id="GO:0042834">
    <property type="term" value="F:peptidoglycan binding"/>
    <property type="evidence" value="ECO:0007669"/>
    <property type="project" value="InterPro"/>
</dbReference>
<dbReference type="OrthoDB" id="9779128at2"/>
<evidence type="ECO:0000259" key="6">
    <source>
        <dbReference type="PROSITE" id="PS51724"/>
    </source>
</evidence>
<dbReference type="PROSITE" id="PS51724">
    <property type="entry name" value="SPOR"/>
    <property type="match status" value="1"/>
</dbReference>